<dbReference type="AlphaFoldDB" id="A0AAE4C8Z6"/>
<organism evidence="3 4">
    <name type="scientific">Catenuloplanes atrovinosus</name>
    <dbReference type="NCBI Taxonomy" id="137266"/>
    <lineage>
        <taxon>Bacteria</taxon>
        <taxon>Bacillati</taxon>
        <taxon>Actinomycetota</taxon>
        <taxon>Actinomycetes</taxon>
        <taxon>Micromonosporales</taxon>
        <taxon>Micromonosporaceae</taxon>
        <taxon>Catenuloplanes</taxon>
    </lineage>
</organism>
<sequence>MTTIRHLHRPATALLAIAAIVASAPVPAAAATGAGPVAVRASADTKWAVQPSTERGRLTATVSVVPSTPDTPLGPVTPGTSLWAPPWVLIGLLAVLPGRLAYRLIRVFRARRGAVGPPAPAGGTAAAA</sequence>
<keyword evidence="1" id="KW-0812">Transmembrane</keyword>
<gene>
    <name evidence="3" type="ORF">J2S41_001950</name>
</gene>
<evidence type="ECO:0000313" key="4">
    <source>
        <dbReference type="Proteomes" id="UP001183643"/>
    </source>
</evidence>
<protein>
    <submittedName>
        <fullName evidence="3">Uncharacterized protein</fullName>
    </submittedName>
</protein>
<comment type="caution">
    <text evidence="3">The sequence shown here is derived from an EMBL/GenBank/DDBJ whole genome shotgun (WGS) entry which is preliminary data.</text>
</comment>
<dbReference type="RefSeq" id="WP_310365802.1">
    <property type="nucleotide sequence ID" value="NZ_JAVDYB010000001.1"/>
</dbReference>
<dbReference type="EMBL" id="JAVDYB010000001">
    <property type="protein sequence ID" value="MDR7275172.1"/>
    <property type="molecule type" value="Genomic_DNA"/>
</dbReference>
<evidence type="ECO:0000313" key="3">
    <source>
        <dbReference type="EMBL" id="MDR7275172.1"/>
    </source>
</evidence>
<dbReference type="Proteomes" id="UP001183643">
    <property type="component" value="Unassembled WGS sequence"/>
</dbReference>
<proteinExistence type="predicted"/>
<feature type="chain" id="PRO_5042133097" evidence="2">
    <location>
        <begin position="31"/>
        <end position="128"/>
    </location>
</feature>
<reference evidence="3" key="1">
    <citation type="submission" date="2023-07" db="EMBL/GenBank/DDBJ databases">
        <title>Sequencing the genomes of 1000 actinobacteria strains.</title>
        <authorList>
            <person name="Klenk H.-P."/>
        </authorList>
    </citation>
    <scope>NUCLEOTIDE SEQUENCE</scope>
    <source>
        <strain evidence="3">DSM 44707</strain>
    </source>
</reference>
<keyword evidence="2" id="KW-0732">Signal</keyword>
<feature type="signal peptide" evidence="2">
    <location>
        <begin position="1"/>
        <end position="30"/>
    </location>
</feature>
<evidence type="ECO:0000256" key="2">
    <source>
        <dbReference type="SAM" id="SignalP"/>
    </source>
</evidence>
<name>A0AAE4C8Z6_9ACTN</name>
<keyword evidence="1" id="KW-0472">Membrane</keyword>
<keyword evidence="1" id="KW-1133">Transmembrane helix</keyword>
<accession>A0AAE4C8Z6</accession>
<keyword evidence="4" id="KW-1185">Reference proteome</keyword>
<feature type="transmembrane region" description="Helical" evidence="1">
    <location>
        <begin position="82"/>
        <end position="102"/>
    </location>
</feature>
<evidence type="ECO:0000256" key="1">
    <source>
        <dbReference type="SAM" id="Phobius"/>
    </source>
</evidence>